<evidence type="ECO:0000313" key="1">
    <source>
        <dbReference type="EMBL" id="AEY58339.1"/>
    </source>
</evidence>
<dbReference type="InterPro" id="IPR036291">
    <property type="entry name" value="NAD(P)-bd_dom_sf"/>
</dbReference>
<gene>
    <name evidence="1" type="ORF">ACCB00880.1</name>
</gene>
<protein>
    <submittedName>
        <fullName evidence="1">Photoreceptor dehydrogenase</fullName>
    </submittedName>
</protein>
<reference evidence="1" key="1">
    <citation type="submission" date="2011-11" db="EMBL/GenBank/DDBJ databases">
        <title>Decoding the brain transcriptome of the Eastern honeybee (Apis cerana) based on pyrosequencing.</title>
        <authorList>
            <person name="Sun L."/>
            <person name="Zheng H."/>
            <person name="Wang Y."/>
            <person name="Xie X."/>
            <person name="Zhu Y."/>
            <person name="Gu W."/>
            <person name="Wang S."/>
        </authorList>
    </citation>
    <scope>NUCLEOTIDE SEQUENCE</scope>
    <source>
        <tissue evidence="1">Brain</tissue>
    </source>
</reference>
<dbReference type="SUPFAM" id="SSF51735">
    <property type="entry name" value="NAD(P)-binding Rossmann-fold domains"/>
    <property type="match status" value="1"/>
</dbReference>
<keyword evidence="1" id="KW-0675">Receptor</keyword>
<dbReference type="AlphaFoldDB" id="V9IDD2"/>
<dbReference type="EMBL" id="JR038607">
    <property type="protein sequence ID" value="AEY58339.1"/>
    <property type="molecule type" value="mRNA"/>
</dbReference>
<accession>V9IDD2</accession>
<proteinExistence type="evidence at transcript level"/>
<name>V9IDD2_APICE</name>
<dbReference type="Gene3D" id="3.40.50.720">
    <property type="entry name" value="NAD(P)-binding Rossmann-like Domain"/>
    <property type="match status" value="1"/>
</dbReference>
<organism evidence="1">
    <name type="scientific">Apis cerana</name>
    <name type="common">Indian honeybee</name>
    <dbReference type="NCBI Taxonomy" id="7461"/>
    <lineage>
        <taxon>Eukaryota</taxon>
        <taxon>Metazoa</taxon>
        <taxon>Ecdysozoa</taxon>
        <taxon>Arthropoda</taxon>
        <taxon>Hexapoda</taxon>
        <taxon>Insecta</taxon>
        <taxon>Pterygota</taxon>
        <taxon>Neoptera</taxon>
        <taxon>Endopterygota</taxon>
        <taxon>Hymenoptera</taxon>
        <taxon>Apocrita</taxon>
        <taxon>Aculeata</taxon>
        <taxon>Apoidea</taxon>
        <taxon>Anthophila</taxon>
        <taxon>Apidae</taxon>
        <taxon>Apis</taxon>
    </lineage>
</organism>
<sequence>MDIKGRVALVTGAASGIGKSCAIELLNEGAMVSKK</sequence>